<accession>A0A166A3X3</accession>
<sequence>MQRVMVVGCPGLGKSTLARELAAATGLPLVHLDFHYWQAGWVPTDKSVWAEKVKELAADPCWIIDGNYGGTLEYRVARADTVILLDFPTHICFFRALRRMLMGFTKKREGEFVDGCEERFDWKFLWFVLNYKRARRSRDLDKLAQFDGQILRFEHPKELERLWRLVG</sequence>
<dbReference type="OrthoDB" id="7210594at2"/>
<comment type="caution">
    <text evidence="1">The sequence shown here is derived from an EMBL/GenBank/DDBJ whole genome shotgun (WGS) entry which is preliminary data.</text>
</comment>
<proteinExistence type="predicted"/>
<evidence type="ECO:0000313" key="1">
    <source>
        <dbReference type="EMBL" id="KZL20598.1"/>
    </source>
</evidence>
<dbReference type="AlphaFoldDB" id="A0A166A3X3"/>
<keyword evidence="2" id="KW-1185">Reference proteome</keyword>
<reference evidence="1 2" key="1">
    <citation type="journal article" date="2016" name="Front. Microbiol.">
        <title>Comparative Genomic Analysis Reveals a Diverse Repertoire of Genes Involved in Prokaryote-Eukaryote Interactions within the Pseudovibrio Genus.</title>
        <authorList>
            <person name="Romano S."/>
            <person name="Fernandez-Guerra A."/>
            <person name="Reen F.J."/>
            <person name="Glockner F.O."/>
            <person name="Crowley S.P."/>
            <person name="O'Sullivan O."/>
            <person name="Cotter P.D."/>
            <person name="Adams C."/>
            <person name="Dobson A.D."/>
            <person name="O'Gara F."/>
        </authorList>
    </citation>
    <scope>NUCLEOTIDE SEQUENCE [LARGE SCALE GENOMIC DNA]</scope>
    <source>
        <strain evidence="1 2">Ad2</strain>
    </source>
</reference>
<dbReference type="PANTHER" id="PTHR37816">
    <property type="entry name" value="YALI0E33011P"/>
    <property type="match status" value="1"/>
</dbReference>
<gene>
    <name evidence="1" type="ORF">PsAD2_01084</name>
</gene>
<dbReference type="InterPro" id="IPR052922">
    <property type="entry name" value="Cytidylate_Kinase-2"/>
</dbReference>
<dbReference type="Proteomes" id="UP000076577">
    <property type="component" value="Unassembled WGS sequence"/>
</dbReference>
<protein>
    <submittedName>
        <fullName evidence="1">Topology modulation protein</fullName>
    </submittedName>
</protein>
<dbReference type="STRING" id="989403.SAMN05421798_107293"/>
<dbReference type="EMBL" id="LMCB01000006">
    <property type="protein sequence ID" value="KZL20598.1"/>
    <property type="molecule type" value="Genomic_DNA"/>
</dbReference>
<dbReference type="InterPro" id="IPR027417">
    <property type="entry name" value="P-loop_NTPase"/>
</dbReference>
<dbReference type="SUPFAM" id="SSF52540">
    <property type="entry name" value="P-loop containing nucleoside triphosphate hydrolases"/>
    <property type="match status" value="1"/>
</dbReference>
<dbReference type="PANTHER" id="PTHR37816:SF1">
    <property type="entry name" value="TOXIN"/>
    <property type="match status" value="1"/>
</dbReference>
<organism evidence="1 2">
    <name type="scientific">Pseudovibrio axinellae</name>
    <dbReference type="NCBI Taxonomy" id="989403"/>
    <lineage>
        <taxon>Bacteria</taxon>
        <taxon>Pseudomonadati</taxon>
        <taxon>Pseudomonadota</taxon>
        <taxon>Alphaproteobacteria</taxon>
        <taxon>Hyphomicrobiales</taxon>
        <taxon>Stappiaceae</taxon>
        <taxon>Pseudovibrio</taxon>
    </lineage>
</organism>
<dbReference type="Gene3D" id="3.40.50.300">
    <property type="entry name" value="P-loop containing nucleotide triphosphate hydrolases"/>
    <property type="match status" value="1"/>
</dbReference>
<dbReference type="PATRIC" id="fig|989403.3.peg.1168"/>
<name>A0A166A3X3_9HYPH</name>
<evidence type="ECO:0000313" key="2">
    <source>
        <dbReference type="Proteomes" id="UP000076577"/>
    </source>
</evidence>
<dbReference type="RefSeq" id="WP_068003446.1">
    <property type="nucleotide sequence ID" value="NZ_FOFM01000007.1"/>
</dbReference>